<proteinExistence type="predicted"/>
<dbReference type="EMBL" id="JAFLCK010000016">
    <property type="protein sequence ID" value="MBN8661134.1"/>
    <property type="molecule type" value="Genomic_DNA"/>
</dbReference>
<organism evidence="1 2">
    <name type="scientific">Candidatus Obscuribacter phosphatis</name>
    <dbReference type="NCBI Taxonomy" id="1906157"/>
    <lineage>
        <taxon>Bacteria</taxon>
        <taxon>Bacillati</taxon>
        <taxon>Candidatus Melainabacteria</taxon>
        <taxon>Candidatus Obscuribacterales</taxon>
        <taxon>Candidatus Obscuribacteraceae</taxon>
        <taxon>Candidatus Obscuribacter</taxon>
    </lineage>
</organism>
<protein>
    <submittedName>
        <fullName evidence="1">Uncharacterized protein</fullName>
    </submittedName>
</protein>
<gene>
    <name evidence="1" type="ORF">J0M35_12275</name>
</gene>
<comment type="caution">
    <text evidence="1">The sequence shown here is derived from an EMBL/GenBank/DDBJ whole genome shotgun (WGS) entry which is preliminary data.</text>
</comment>
<reference evidence="1" key="1">
    <citation type="submission" date="2021-02" db="EMBL/GenBank/DDBJ databases">
        <title>Genome-Resolved Metagenomics of a Microbial Community Performing Photosynthetic Biological Nutrient Removal.</title>
        <authorList>
            <person name="Mcdaniel E.A."/>
        </authorList>
    </citation>
    <scope>NUCLEOTIDE SEQUENCE</scope>
    <source>
        <strain evidence="1">UWPOB_OBS1</strain>
    </source>
</reference>
<dbReference type="AlphaFoldDB" id="A0A8J7TLY8"/>
<evidence type="ECO:0000313" key="1">
    <source>
        <dbReference type="EMBL" id="MBN8661134.1"/>
    </source>
</evidence>
<name>A0A8J7TLY8_9BACT</name>
<accession>A0A8J7TLY8</accession>
<dbReference type="Proteomes" id="UP000664277">
    <property type="component" value="Unassembled WGS sequence"/>
</dbReference>
<sequence length="172" mass="19775">MIELDFELEADAKGPGGPYPDLWVNEIQLGSFEGLQTFIVNDLDLSGPLPILGFARNLRVIANLLAKIRIGEQEYYDLSSEWVIKFRADGETVEISDIRGRSSISLDEFQEAARKYAERVYTVCHRISPDILDSEFVQDWWNNDDWFPELFEPKSTDRSSLTPKHPFYEGPK</sequence>
<evidence type="ECO:0000313" key="2">
    <source>
        <dbReference type="Proteomes" id="UP000664277"/>
    </source>
</evidence>